<dbReference type="OrthoDB" id="9803907at2"/>
<dbReference type="GO" id="GO:0005829">
    <property type="term" value="C:cytosol"/>
    <property type="evidence" value="ECO:0007669"/>
    <property type="project" value="TreeGrafter"/>
</dbReference>
<evidence type="ECO:0000259" key="10">
    <source>
        <dbReference type="Pfam" id="PF04262"/>
    </source>
</evidence>
<dbReference type="AlphaFoldDB" id="A0A451DN27"/>
<evidence type="ECO:0000256" key="6">
    <source>
        <dbReference type="ARBA" id="ARBA00022840"/>
    </source>
</evidence>
<gene>
    <name evidence="8 11" type="primary">gshA</name>
    <name evidence="11" type="ORF">ERCISPPA3004_453</name>
</gene>
<dbReference type="Proteomes" id="UP000294392">
    <property type="component" value="Chromosome"/>
</dbReference>
<evidence type="ECO:0000256" key="2">
    <source>
        <dbReference type="ARBA" id="ARBA00008772"/>
    </source>
</evidence>
<evidence type="ECO:0000256" key="9">
    <source>
        <dbReference type="RuleBase" id="RU004391"/>
    </source>
</evidence>
<evidence type="ECO:0000313" key="11">
    <source>
        <dbReference type="EMBL" id="VFP88181.1"/>
    </source>
</evidence>
<evidence type="ECO:0000313" key="12">
    <source>
        <dbReference type="Proteomes" id="UP000294392"/>
    </source>
</evidence>
<dbReference type="InterPro" id="IPR007370">
    <property type="entry name" value="Glu_cys_ligase"/>
</dbReference>
<dbReference type="InterPro" id="IPR006334">
    <property type="entry name" value="Glut_cys_ligase"/>
</dbReference>
<dbReference type="RefSeq" id="WP_157990488.1">
    <property type="nucleotide sequence ID" value="NZ_LR217735.1"/>
</dbReference>
<dbReference type="Pfam" id="PF04262">
    <property type="entry name" value="Glu_cys_ligase"/>
    <property type="match status" value="1"/>
</dbReference>
<sequence>MIPDVSQALSWLESHPDSIKGIRRGIERETLRVNPNGLLATTPHPRCFGSPLTHKWITTDFAESLLELITPADDDIDHLLAFLSDLHRHTSRNLGKELMWPMSMPCKIHPNQKIQLAQYGSSSLGQMKTQYRQGLKNRYGALMQIIAGVHYNFSLPLSFWKSWADLYDERCEKEIISAGYLQMIRNYYRLGWVIPYLFGASPAICSSFMQGQTSTLPFEYSENGMLFLPYATSLRLSEIGYLNRSQNAVDITFNNLEDYVSSLKKATQTPSKRFVMMGVKDKEENRIQLNTNILQIEDELYIPIRPKRVTRCGEAQSDALKLRGIEYVEVRALDINPFSPIGITSEQIRFLDMFLIWCAIAEAPNIDSFGLLNTRKNWDLIITEGRKCGQTINIDCQKTQHLVSEIGKNLLYDLNRIGKILDNFNKYPNYQKVCQNLQKFFDNPNLTYSGRLLPILKSNGIKNTGLSLALQYKEKFNRESLEVLKTHSFINEAKKSKINQEKLEATDTKIQKLDTIYTIYN</sequence>
<evidence type="ECO:0000256" key="4">
    <source>
        <dbReference type="ARBA" id="ARBA00022684"/>
    </source>
</evidence>
<dbReference type="NCBIfam" id="TIGR01434">
    <property type="entry name" value="glu_cys_ligase"/>
    <property type="match status" value="1"/>
</dbReference>
<proteinExistence type="inferred from homology"/>
<comment type="similarity">
    <text evidence="2 8">Belongs to the glutamate--cysteine ligase type 1 family. Type 1 subfamily.</text>
</comment>
<dbReference type="EC" id="6.3.2.2" evidence="8"/>
<dbReference type="GO" id="GO:0006750">
    <property type="term" value="P:glutathione biosynthetic process"/>
    <property type="evidence" value="ECO:0007669"/>
    <property type="project" value="UniProtKB-UniRule"/>
</dbReference>
<evidence type="ECO:0000256" key="3">
    <source>
        <dbReference type="ARBA" id="ARBA00022598"/>
    </source>
</evidence>
<keyword evidence="6 8" id="KW-0067">ATP-binding</keyword>
<dbReference type="Gene3D" id="3.30.590.20">
    <property type="match status" value="1"/>
</dbReference>
<dbReference type="EMBL" id="LR217735">
    <property type="protein sequence ID" value="VFP88181.1"/>
    <property type="molecule type" value="Genomic_DNA"/>
</dbReference>
<dbReference type="GO" id="GO:0046872">
    <property type="term" value="F:metal ion binding"/>
    <property type="evidence" value="ECO:0007669"/>
    <property type="project" value="TreeGrafter"/>
</dbReference>
<keyword evidence="3 8" id="KW-0436">Ligase</keyword>
<dbReference type="GO" id="GO:0004357">
    <property type="term" value="F:glutamate-cysteine ligase activity"/>
    <property type="evidence" value="ECO:0007669"/>
    <property type="project" value="UniProtKB-UniRule"/>
</dbReference>
<name>A0A451DN27_9GAMM</name>
<dbReference type="PANTHER" id="PTHR38761:SF1">
    <property type="entry name" value="GLUTAMATE--CYSTEINE LIGASE"/>
    <property type="match status" value="1"/>
</dbReference>
<dbReference type="InterPro" id="IPR014746">
    <property type="entry name" value="Gln_synth/guanido_kin_cat_dom"/>
</dbReference>
<dbReference type="PANTHER" id="PTHR38761">
    <property type="entry name" value="GLUTAMATE--CYSTEINE LIGASE"/>
    <property type="match status" value="1"/>
</dbReference>
<accession>A0A451DN27</accession>
<keyword evidence="4 8" id="KW-0317">Glutathione biosynthesis</keyword>
<comment type="pathway">
    <text evidence="1 8 9">Sulfur metabolism; glutathione biosynthesis; glutathione from L-cysteine and L-glutamate: step 1/2.</text>
</comment>
<organism evidence="11 12">
    <name type="scientific">Candidatus Erwinia haradaeae</name>
    <dbReference type="NCBI Taxonomy" id="1922217"/>
    <lineage>
        <taxon>Bacteria</taxon>
        <taxon>Pseudomonadati</taxon>
        <taxon>Pseudomonadota</taxon>
        <taxon>Gammaproteobacteria</taxon>
        <taxon>Enterobacterales</taxon>
        <taxon>Erwiniaceae</taxon>
        <taxon>Erwinia</taxon>
    </lineage>
</organism>
<comment type="catalytic activity">
    <reaction evidence="7 8 9">
        <text>L-cysteine + L-glutamate + ATP = gamma-L-glutamyl-L-cysteine + ADP + phosphate + H(+)</text>
        <dbReference type="Rhea" id="RHEA:13285"/>
        <dbReference type="ChEBI" id="CHEBI:15378"/>
        <dbReference type="ChEBI" id="CHEBI:29985"/>
        <dbReference type="ChEBI" id="CHEBI:30616"/>
        <dbReference type="ChEBI" id="CHEBI:35235"/>
        <dbReference type="ChEBI" id="CHEBI:43474"/>
        <dbReference type="ChEBI" id="CHEBI:58173"/>
        <dbReference type="ChEBI" id="CHEBI:456216"/>
        <dbReference type="EC" id="6.3.2.2"/>
    </reaction>
</comment>
<evidence type="ECO:0000256" key="1">
    <source>
        <dbReference type="ARBA" id="ARBA00005006"/>
    </source>
</evidence>
<keyword evidence="5 8" id="KW-0547">Nucleotide-binding</keyword>
<evidence type="ECO:0000256" key="5">
    <source>
        <dbReference type="ARBA" id="ARBA00022741"/>
    </source>
</evidence>
<protein>
    <recommendedName>
        <fullName evidence="8">Glutamate--cysteine ligase</fullName>
        <ecNumber evidence="8">6.3.2.2</ecNumber>
    </recommendedName>
    <alternativeName>
        <fullName evidence="8">Gamma-ECS</fullName>
        <shortName evidence="8">GCS</shortName>
    </alternativeName>
    <alternativeName>
        <fullName evidence="8">Gamma-glutamylcysteine synthetase</fullName>
    </alternativeName>
</protein>
<feature type="domain" description="Glutamate--cysteine ligase" evidence="10">
    <location>
        <begin position="12"/>
        <end position="380"/>
    </location>
</feature>
<evidence type="ECO:0000256" key="7">
    <source>
        <dbReference type="ARBA" id="ARBA00048819"/>
    </source>
</evidence>
<dbReference type="GO" id="GO:0005524">
    <property type="term" value="F:ATP binding"/>
    <property type="evidence" value="ECO:0007669"/>
    <property type="project" value="UniProtKB-KW"/>
</dbReference>
<dbReference type="HAMAP" id="MF_00578">
    <property type="entry name" value="Glu_cys_ligase"/>
    <property type="match status" value="1"/>
</dbReference>
<reference evidence="11 12" key="1">
    <citation type="submission" date="2019-02" db="EMBL/GenBank/DDBJ databases">
        <authorList>
            <person name="Manzano-Marin A."/>
            <person name="Manzano-Marin A."/>
        </authorList>
    </citation>
    <scope>NUCLEOTIDE SEQUENCE [LARGE SCALE GENOMIC DNA]</scope>
    <source>
        <strain evidence="11 12">ErCisplendens</strain>
    </source>
</reference>
<dbReference type="UniPathway" id="UPA00142">
    <property type="reaction ID" value="UER00209"/>
</dbReference>
<evidence type="ECO:0000256" key="8">
    <source>
        <dbReference type="HAMAP-Rule" id="MF_00578"/>
    </source>
</evidence>
<dbReference type="SUPFAM" id="SSF55931">
    <property type="entry name" value="Glutamine synthetase/guanido kinase"/>
    <property type="match status" value="1"/>
</dbReference>